<evidence type="ECO:0000313" key="8">
    <source>
        <dbReference type="EMBL" id="BBB30588.1"/>
    </source>
</evidence>
<evidence type="ECO:0000313" key="9">
    <source>
        <dbReference type="Proteomes" id="UP000595332"/>
    </source>
</evidence>
<keyword evidence="2" id="KW-0805">Transcription regulation</keyword>
<dbReference type="EMBL" id="AP014546">
    <property type="protein sequence ID" value="BBB30588.1"/>
    <property type="molecule type" value="Genomic_DNA"/>
</dbReference>
<gene>
    <name evidence="8" type="ORF">NEJAP_2644</name>
</gene>
<feature type="domain" description="HTH gntR-type" evidence="7">
    <location>
        <begin position="2"/>
        <end position="70"/>
    </location>
</feature>
<dbReference type="SUPFAM" id="SSF48008">
    <property type="entry name" value="GntR ligand-binding domain-like"/>
    <property type="match status" value="1"/>
</dbReference>
<reference evidence="8 9" key="1">
    <citation type="journal article" date="2008" name="Int. J. Syst. Evol. Microbiol.">
        <title>Neptunomonas japonica sp. nov., an Osedax japonicus symbiont-like bacterium isolated from sediment adjacent to sperm whale carcasses off Kagoshima, Japan.</title>
        <authorList>
            <person name="Miyazaki M."/>
            <person name="Nogi Y."/>
            <person name="Fujiwara Y."/>
            <person name="Kawato M."/>
            <person name="Kubokawa K."/>
            <person name="Horikoshi K."/>
        </authorList>
    </citation>
    <scope>NUCLEOTIDE SEQUENCE [LARGE SCALE GENOMIC DNA]</scope>
    <source>
        <strain evidence="8 9">JAMM 1380</strain>
    </source>
</reference>
<accession>A0A7R6PB87</accession>
<keyword evidence="9" id="KW-1185">Reference proteome</keyword>
<sequence length="229" mass="26218">MLTKKQQLDRFLRHEIVSGSIIPGQMLPSQRRLVDEFSLARSSVREVVQQLELDGLISTAHGGRSICQNVMAQYIDMPVEGVGDNLAFQLQVMEARAFLEGEAAYFAALRATDQQLEGIAREFERMQVRSKGLTTLDKAKADLRFHTMIAESSHHVLITSFSQLFYNRYFNAIYGVLNRTLIKFGRYPDGIRLQHELIYQALYKRDAEQAKKMASEHVLYTRNLLESTD</sequence>
<dbReference type="SMART" id="SM00895">
    <property type="entry name" value="FCD"/>
    <property type="match status" value="1"/>
</dbReference>
<evidence type="ECO:0000256" key="3">
    <source>
        <dbReference type="ARBA" id="ARBA00023125"/>
    </source>
</evidence>
<dbReference type="GO" id="GO:0003677">
    <property type="term" value="F:DNA binding"/>
    <property type="evidence" value="ECO:0007669"/>
    <property type="project" value="UniProtKB-KW"/>
</dbReference>
<keyword evidence="3" id="KW-0238">DNA-binding</keyword>
<dbReference type="InterPro" id="IPR011711">
    <property type="entry name" value="GntR_C"/>
</dbReference>
<dbReference type="PANTHER" id="PTHR43537">
    <property type="entry name" value="TRANSCRIPTIONAL REGULATOR, GNTR FAMILY"/>
    <property type="match status" value="1"/>
</dbReference>
<dbReference type="InterPro" id="IPR036388">
    <property type="entry name" value="WH-like_DNA-bd_sf"/>
</dbReference>
<dbReference type="InterPro" id="IPR000524">
    <property type="entry name" value="Tscrpt_reg_HTH_GntR"/>
</dbReference>
<dbReference type="PROSITE" id="PS50949">
    <property type="entry name" value="HTH_GNTR"/>
    <property type="match status" value="1"/>
</dbReference>
<dbReference type="Pfam" id="PF07729">
    <property type="entry name" value="FCD"/>
    <property type="match status" value="1"/>
</dbReference>
<dbReference type="Pfam" id="PF00392">
    <property type="entry name" value="GntR"/>
    <property type="match status" value="1"/>
</dbReference>
<evidence type="ECO:0000256" key="5">
    <source>
        <dbReference type="ARBA" id="ARBA00037357"/>
    </source>
</evidence>
<name>A0A7R6PB87_9GAMM</name>
<evidence type="ECO:0000256" key="4">
    <source>
        <dbReference type="ARBA" id="ARBA00023163"/>
    </source>
</evidence>
<dbReference type="Proteomes" id="UP000595332">
    <property type="component" value="Chromosome"/>
</dbReference>
<keyword evidence="4" id="KW-0804">Transcription</keyword>
<dbReference type="GO" id="GO:0003700">
    <property type="term" value="F:DNA-binding transcription factor activity"/>
    <property type="evidence" value="ECO:0007669"/>
    <property type="project" value="InterPro"/>
</dbReference>
<protein>
    <recommendedName>
        <fullName evidence="6">Pyruvate dehydrogenase complex repressor</fullName>
    </recommendedName>
</protein>
<dbReference type="AlphaFoldDB" id="A0A7R6PB87"/>
<proteinExistence type="predicted"/>
<comment type="function">
    <text evidence="5">Transcriptional repressor for the pyruvate dehydrogenase complex genes aceEF and lpd.</text>
</comment>
<dbReference type="InterPro" id="IPR008920">
    <property type="entry name" value="TF_FadR/GntR_C"/>
</dbReference>
<dbReference type="SUPFAM" id="SSF46785">
    <property type="entry name" value="Winged helix' DNA-binding domain"/>
    <property type="match status" value="1"/>
</dbReference>
<keyword evidence="8" id="KW-0670">Pyruvate</keyword>
<evidence type="ECO:0000256" key="2">
    <source>
        <dbReference type="ARBA" id="ARBA00023015"/>
    </source>
</evidence>
<dbReference type="KEGG" id="njp:NEJAP_2644"/>
<dbReference type="Gene3D" id="1.10.10.10">
    <property type="entry name" value="Winged helix-like DNA-binding domain superfamily/Winged helix DNA-binding domain"/>
    <property type="match status" value="1"/>
</dbReference>
<evidence type="ECO:0000256" key="6">
    <source>
        <dbReference type="ARBA" id="ARBA00039592"/>
    </source>
</evidence>
<dbReference type="SMART" id="SM00345">
    <property type="entry name" value="HTH_GNTR"/>
    <property type="match status" value="1"/>
</dbReference>
<keyword evidence="1" id="KW-0678">Repressor</keyword>
<organism evidence="8 9">
    <name type="scientific">Neptunomonas japonica JAMM 1380</name>
    <dbReference type="NCBI Taxonomy" id="1441457"/>
    <lineage>
        <taxon>Bacteria</taxon>
        <taxon>Pseudomonadati</taxon>
        <taxon>Pseudomonadota</taxon>
        <taxon>Gammaproteobacteria</taxon>
        <taxon>Oceanospirillales</taxon>
        <taxon>Oceanospirillaceae</taxon>
        <taxon>Neptunomonas</taxon>
    </lineage>
</organism>
<dbReference type="Gene3D" id="1.20.120.530">
    <property type="entry name" value="GntR ligand-binding domain-like"/>
    <property type="match status" value="1"/>
</dbReference>
<dbReference type="InterPro" id="IPR036390">
    <property type="entry name" value="WH_DNA-bd_sf"/>
</dbReference>
<dbReference type="PANTHER" id="PTHR43537:SF34">
    <property type="entry name" value="PYRUVATE DEHYDROGENASE COMPLEX REPRESSOR"/>
    <property type="match status" value="1"/>
</dbReference>
<evidence type="ECO:0000256" key="1">
    <source>
        <dbReference type="ARBA" id="ARBA00022491"/>
    </source>
</evidence>
<dbReference type="PRINTS" id="PR00035">
    <property type="entry name" value="HTHGNTR"/>
</dbReference>
<evidence type="ECO:0000259" key="7">
    <source>
        <dbReference type="PROSITE" id="PS50949"/>
    </source>
</evidence>